<dbReference type="STRING" id="765915.A0A1Y2H5R5"/>
<feature type="region of interest" description="Disordered" evidence="1">
    <location>
        <begin position="380"/>
        <end position="415"/>
    </location>
</feature>
<feature type="compositionally biased region" description="Basic and acidic residues" evidence="1">
    <location>
        <begin position="352"/>
        <end position="364"/>
    </location>
</feature>
<protein>
    <recommendedName>
        <fullName evidence="4">Nuclear segregation protein Bfr1</fullName>
    </recommendedName>
</protein>
<dbReference type="EMBL" id="MCFL01000220">
    <property type="protein sequence ID" value="ORZ29341.1"/>
    <property type="molecule type" value="Genomic_DNA"/>
</dbReference>
<feature type="region of interest" description="Disordered" evidence="1">
    <location>
        <begin position="338"/>
        <end position="364"/>
    </location>
</feature>
<evidence type="ECO:0000313" key="3">
    <source>
        <dbReference type="Proteomes" id="UP000193411"/>
    </source>
</evidence>
<evidence type="ECO:0000313" key="2">
    <source>
        <dbReference type="EMBL" id="ORZ29341.1"/>
    </source>
</evidence>
<dbReference type="GO" id="GO:0008298">
    <property type="term" value="P:intracellular mRNA localization"/>
    <property type="evidence" value="ECO:0007669"/>
    <property type="project" value="TreeGrafter"/>
</dbReference>
<feature type="region of interest" description="Disordered" evidence="1">
    <location>
        <begin position="1"/>
        <end position="25"/>
    </location>
</feature>
<feature type="region of interest" description="Disordered" evidence="1">
    <location>
        <begin position="53"/>
        <end position="86"/>
    </location>
</feature>
<dbReference type="Proteomes" id="UP000193411">
    <property type="component" value="Unassembled WGS sequence"/>
</dbReference>
<dbReference type="GO" id="GO:0003729">
    <property type="term" value="F:mRNA binding"/>
    <property type="evidence" value="ECO:0007669"/>
    <property type="project" value="TreeGrafter"/>
</dbReference>
<proteinExistence type="predicted"/>
<feature type="region of interest" description="Disordered" evidence="1">
    <location>
        <begin position="490"/>
        <end position="544"/>
    </location>
</feature>
<name>A0A1Y2H5R5_9FUNG</name>
<dbReference type="OrthoDB" id="2195113at2759"/>
<dbReference type="AlphaFoldDB" id="A0A1Y2H5R5"/>
<comment type="caution">
    <text evidence="2">The sequence shown here is derived from an EMBL/GenBank/DDBJ whole genome shotgun (WGS) entry which is preliminary data.</text>
</comment>
<evidence type="ECO:0000256" key="1">
    <source>
        <dbReference type="SAM" id="MobiDB-lite"/>
    </source>
</evidence>
<dbReference type="GO" id="GO:0005783">
    <property type="term" value="C:endoplasmic reticulum"/>
    <property type="evidence" value="ECO:0007669"/>
    <property type="project" value="TreeGrafter"/>
</dbReference>
<keyword evidence="3" id="KW-1185">Reference proteome</keyword>
<sequence>MSNEIPATKKAAPRIAPKPDFDKHTASVKAINEQIDATKAQLTKLRDRINQLNATGSSQAESATNQRDALRSKLTQVKKQKADVQRDRDDTIRRIAQLQDQIKAQQEEYKHLKDRLGVTSAEEAEERIRQLESRIASGSLKLLEEKKAINQISQLKRSKPLFDTLRTKAADIANDESELSDLQVKLATLSPSAGDLTSAYDDVKRELDRLADPKTTKYSKLGVLYKERDDLSAKLNELYAQRTREQDTFRVAKEEHYRTMRDERVRKQKVYAEEKKRLELEKLAAIAQEERERAEVPAFVEEIQICTNLIAFVKKEAGIKGSVDVDAGAGLQKETAKAGKAGGAVGKKHQVRKVEAPEKAEVLKRGGGDDEADLLFAGMGGKKKGGKKANKPSTPSAVAAANGDEGATTSTHSQQQQHTVFKFPLTVMEHFWHVKVEVPVSTAEAEAAIKALIDRRAWYQKNSAAVTARNKAAAEAKIARIMAGLEAVGDEADNTSGQDEQGGDEQQEEAVEEPSQEGQVEVGDAPVEEEQQVEGAAMDVEVEA</sequence>
<dbReference type="InterPro" id="IPR039604">
    <property type="entry name" value="Bfr1"/>
</dbReference>
<dbReference type="GO" id="GO:1990904">
    <property type="term" value="C:ribonucleoprotein complex"/>
    <property type="evidence" value="ECO:0007669"/>
    <property type="project" value="TreeGrafter"/>
</dbReference>
<dbReference type="PANTHER" id="PTHR31027">
    <property type="entry name" value="NUCLEAR SEGREGATION PROTEIN BFR1"/>
    <property type="match status" value="1"/>
</dbReference>
<organism evidence="2 3">
    <name type="scientific">Catenaria anguillulae PL171</name>
    <dbReference type="NCBI Taxonomy" id="765915"/>
    <lineage>
        <taxon>Eukaryota</taxon>
        <taxon>Fungi</taxon>
        <taxon>Fungi incertae sedis</taxon>
        <taxon>Blastocladiomycota</taxon>
        <taxon>Blastocladiomycetes</taxon>
        <taxon>Blastocladiales</taxon>
        <taxon>Catenariaceae</taxon>
        <taxon>Catenaria</taxon>
    </lineage>
</organism>
<dbReference type="PANTHER" id="PTHR31027:SF2">
    <property type="entry name" value="LEBERCILIN DOMAIN-CONTAINING PROTEIN"/>
    <property type="match status" value="1"/>
</dbReference>
<reference evidence="2 3" key="1">
    <citation type="submission" date="2016-07" db="EMBL/GenBank/DDBJ databases">
        <title>Pervasive Adenine N6-methylation of Active Genes in Fungi.</title>
        <authorList>
            <consortium name="DOE Joint Genome Institute"/>
            <person name="Mondo S.J."/>
            <person name="Dannebaum R.O."/>
            <person name="Kuo R.C."/>
            <person name="Labutti K."/>
            <person name="Haridas S."/>
            <person name="Kuo A."/>
            <person name="Salamov A."/>
            <person name="Ahrendt S.R."/>
            <person name="Lipzen A."/>
            <person name="Sullivan W."/>
            <person name="Andreopoulos W.B."/>
            <person name="Clum A."/>
            <person name="Lindquist E."/>
            <person name="Daum C."/>
            <person name="Ramamoorthy G.K."/>
            <person name="Gryganskyi A."/>
            <person name="Culley D."/>
            <person name="Magnuson J.K."/>
            <person name="James T.Y."/>
            <person name="O'Malley M.A."/>
            <person name="Stajich J.E."/>
            <person name="Spatafora J.W."/>
            <person name="Visel A."/>
            <person name="Grigoriev I.V."/>
        </authorList>
    </citation>
    <scope>NUCLEOTIDE SEQUENCE [LARGE SCALE GENOMIC DNA]</scope>
    <source>
        <strain evidence="2 3">PL171</strain>
    </source>
</reference>
<gene>
    <name evidence="2" type="ORF">BCR44DRAFT_128887</name>
</gene>
<feature type="compositionally biased region" description="Acidic residues" evidence="1">
    <location>
        <begin position="501"/>
        <end position="515"/>
    </location>
</feature>
<evidence type="ECO:0008006" key="4">
    <source>
        <dbReference type="Google" id="ProtNLM"/>
    </source>
</evidence>
<feature type="compositionally biased region" description="Basic residues" evidence="1">
    <location>
        <begin position="381"/>
        <end position="390"/>
    </location>
</feature>
<dbReference type="GO" id="GO:0042175">
    <property type="term" value="C:nuclear outer membrane-endoplasmic reticulum membrane network"/>
    <property type="evidence" value="ECO:0007669"/>
    <property type="project" value="TreeGrafter"/>
</dbReference>
<feature type="compositionally biased region" description="Polar residues" evidence="1">
    <location>
        <begin position="53"/>
        <end position="77"/>
    </location>
</feature>
<accession>A0A1Y2H5R5</accession>